<evidence type="ECO:0000256" key="10">
    <source>
        <dbReference type="HAMAP-Rule" id="MF_02227"/>
    </source>
</evidence>
<feature type="active site" description="Proton acceptor" evidence="10">
    <location>
        <position position="98"/>
    </location>
</feature>
<feature type="binding site" evidence="10">
    <location>
        <position position="129"/>
    </location>
    <ligand>
        <name>substrate</name>
    </ligand>
</feature>
<sequence>MQIAKLFFRFFQGFSDFRLAVSHVYVKIYCETLSHHIKNKISEYSNIGVRNIQMIFLEIKEVPMKKILAPSILSADFANLGRDVLTAIDAGAEYVHIDVMDGMFVPQISFGNPVIKALRPLTDVIFDAHLMIEDPGRYIEDFAKAGADIITVHAEACTHLDRVVHQIKDCGKKAAVAINPATPLSAIEYVLPELDMVLVMTVNPGFGGQKYIPYCGEKVRELRKMITEKNLDVDIQVDGGVKALNIAEIAECGANIFVCGSAVFEGNIEKNVKEILEQMNK</sequence>
<dbReference type="FunFam" id="3.20.20.70:FF:000004">
    <property type="entry name" value="Ribulose-phosphate 3-epimerase"/>
    <property type="match status" value="1"/>
</dbReference>
<comment type="caution">
    <text evidence="11">The sequence shown here is derived from an EMBL/GenBank/DDBJ whole genome shotgun (WGS) entry which is preliminary data.</text>
</comment>
<dbReference type="SUPFAM" id="SSF51366">
    <property type="entry name" value="Ribulose-phoshate binding barrel"/>
    <property type="match status" value="1"/>
</dbReference>
<evidence type="ECO:0000256" key="6">
    <source>
        <dbReference type="ARBA" id="ARBA00009541"/>
    </source>
</evidence>
<dbReference type="GO" id="GO:0046872">
    <property type="term" value="F:metal ion binding"/>
    <property type="evidence" value="ECO:0007669"/>
    <property type="project" value="UniProtKB-UniRule"/>
</dbReference>
<evidence type="ECO:0000256" key="9">
    <source>
        <dbReference type="ARBA" id="ARBA00023235"/>
    </source>
</evidence>
<comment type="cofactor">
    <cofactor evidence="10">
        <name>a divalent metal cation</name>
        <dbReference type="ChEBI" id="CHEBI:60240"/>
    </cofactor>
    <text evidence="10">Binds 1 divalent metal cation per subunit.</text>
</comment>
<proteinExistence type="inferred from homology"/>
<dbReference type="NCBIfam" id="TIGR01163">
    <property type="entry name" value="rpe"/>
    <property type="match status" value="1"/>
</dbReference>
<dbReference type="eggNOG" id="COG0036">
    <property type="taxonomic scope" value="Bacteria"/>
</dbReference>
<keyword evidence="8 10" id="KW-0479">Metal-binding</keyword>
<accession>C0EXZ3</accession>
<dbReference type="EC" id="5.1.3.1" evidence="7 10"/>
<comment type="cofactor">
    <cofactor evidence="2">
        <name>Mn(2+)</name>
        <dbReference type="ChEBI" id="CHEBI:29035"/>
    </cofactor>
</comment>
<evidence type="ECO:0000256" key="5">
    <source>
        <dbReference type="ARBA" id="ARBA00001954"/>
    </source>
</evidence>
<evidence type="ECO:0000256" key="1">
    <source>
        <dbReference type="ARBA" id="ARBA00001782"/>
    </source>
</evidence>
<reference evidence="11 12" key="1">
    <citation type="submission" date="2009-01" db="EMBL/GenBank/DDBJ databases">
        <authorList>
            <person name="Fulton L."/>
            <person name="Clifton S."/>
            <person name="Fulton B."/>
            <person name="Xu J."/>
            <person name="Minx P."/>
            <person name="Pepin K.H."/>
            <person name="Johnson M."/>
            <person name="Bhonagiri V."/>
            <person name="Nash W.E."/>
            <person name="Mardis E.R."/>
            <person name="Wilson R.K."/>
        </authorList>
    </citation>
    <scope>NUCLEOTIDE SEQUENCE [LARGE SCALE GENOMIC DNA]</scope>
    <source>
        <strain evidence="11 12">DSM 3353</strain>
    </source>
</reference>
<protein>
    <recommendedName>
        <fullName evidence="7 10">Ribulose-phosphate 3-epimerase</fullName>
        <ecNumber evidence="7 10">5.1.3.1</ecNumber>
    </recommendedName>
</protein>
<evidence type="ECO:0000256" key="4">
    <source>
        <dbReference type="ARBA" id="ARBA00001947"/>
    </source>
</evidence>
<feature type="active site" description="Proton donor" evidence="10">
    <location>
        <position position="238"/>
    </location>
</feature>
<dbReference type="InterPro" id="IPR026019">
    <property type="entry name" value="Ribul_P_3_epim"/>
</dbReference>
<reference evidence="11 12" key="2">
    <citation type="submission" date="2009-02" db="EMBL/GenBank/DDBJ databases">
        <title>Draft genome sequence of Eubacterium hallii (DSM 3353).</title>
        <authorList>
            <person name="Sudarsanam P."/>
            <person name="Ley R."/>
            <person name="Guruge J."/>
            <person name="Turnbaugh P.J."/>
            <person name="Mahowald M."/>
            <person name="Liep D."/>
            <person name="Gordon J."/>
        </authorList>
    </citation>
    <scope>NUCLEOTIDE SEQUENCE [LARGE SCALE GENOMIC DNA]</scope>
    <source>
        <strain evidence="11 12">DSM 3353</strain>
    </source>
</reference>
<dbReference type="InterPro" id="IPR011060">
    <property type="entry name" value="RibuloseP-bd_barrel"/>
</dbReference>
<feature type="binding site" evidence="10">
    <location>
        <begin position="238"/>
        <end position="240"/>
    </location>
    <ligand>
        <name>substrate</name>
    </ligand>
</feature>
<gene>
    <name evidence="10 11" type="primary">rpe</name>
    <name evidence="11" type="ORF">EUBHAL_02294</name>
</gene>
<evidence type="ECO:0000256" key="7">
    <source>
        <dbReference type="ARBA" id="ARBA00013188"/>
    </source>
</evidence>
<feature type="binding site" evidence="10">
    <location>
        <begin position="205"/>
        <end position="208"/>
    </location>
    <ligand>
        <name>substrate</name>
    </ligand>
</feature>
<dbReference type="InterPro" id="IPR013785">
    <property type="entry name" value="Aldolase_TIM"/>
</dbReference>
<comment type="pathway">
    <text evidence="10">Carbohydrate degradation.</text>
</comment>
<dbReference type="GO" id="GO:0005737">
    <property type="term" value="C:cytoplasm"/>
    <property type="evidence" value="ECO:0007669"/>
    <property type="project" value="UniProtKB-ARBA"/>
</dbReference>
<dbReference type="InterPro" id="IPR000056">
    <property type="entry name" value="Ribul_P_3_epim-like"/>
</dbReference>
<comment type="function">
    <text evidence="10">Catalyzes the reversible epimerization of D-ribulose 5-phosphate to D-xylulose 5-phosphate.</text>
</comment>
<comment type="catalytic activity">
    <reaction evidence="1 10">
        <text>D-ribulose 5-phosphate = D-xylulose 5-phosphate</text>
        <dbReference type="Rhea" id="RHEA:13677"/>
        <dbReference type="ChEBI" id="CHEBI:57737"/>
        <dbReference type="ChEBI" id="CHEBI:58121"/>
        <dbReference type="EC" id="5.1.3.1"/>
    </reaction>
</comment>
<evidence type="ECO:0000256" key="2">
    <source>
        <dbReference type="ARBA" id="ARBA00001936"/>
    </source>
</evidence>
<dbReference type="Gene3D" id="3.20.20.70">
    <property type="entry name" value="Aldolase class I"/>
    <property type="match status" value="1"/>
</dbReference>
<comment type="cofactor">
    <cofactor evidence="4">
        <name>Zn(2+)</name>
        <dbReference type="ChEBI" id="CHEBI:29105"/>
    </cofactor>
</comment>
<feature type="binding site" evidence="10">
    <location>
        <position position="98"/>
    </location>
    <ligand>
        <name>a divalent metal cation</name>
        <dbReference type="ChEBI" id="CHEBI:60240"/>
    </ligand>
</feature>
<dbReference type="Proteomes" id="UP000003174">
    <property type="component" value="Unassembled WGS sequence"/>
</dbReference>
<feature type="binding site" evidence="10">
    <location>
        <position position="238"/>
    </location>
    <ligand>
        <name>a divalent metal cation</name>
        <dbReference type="ChEBI" id="CHEBI:60240"/>
    </ligand>
</feature>
<feature type="binding site" evidence="10">
    <location>
        <position position="71"/>
    </location>
    <ligand>
        <name>substrate</name>
    </ligand>
</feature>
<dbReference type="CDD" id="cd00429">
    <property type="entry name" value="RPE"/>
    <property type="match status" value="1"/>
</dbReference>
<dbReference type="NCBIfam" id="NF004076">
    <property type="entry name" value="PRK05581.1-4"/>
    <property type="match status" value="1"/>
</dbReference>
<dbReference type="HAMAP" id="MF_02227">
    <property type="entry name" value="RPE"/>
    <property type="match status" value="1"/>
</dbReference>
<comment type="cofactor">
    <cofactor evidence="5">
        <name>Fe(2+)</name>
        <dbReference type="ChEBI" id="CHEBI:29033"/>
    </cofactor>
</comment>
<feature type="binding site" evidence="10">
    <location>
        <position position="129"/>
    </location>
    <ligand>
        <name>a divalent metal cation</name>
        <dbReference type="ChEBI" id="CHEBI:60240"/>
    </ligand>
</feature>
<dbReference type="AlphaFoldDB" id="C0EXZ3"/>
<evidence type="ECO:0000256" key="3">
    <source>
        <dbReference type="ARBA" id="ARBA00001941"/>
    </source>
</evidence>
<name>C0EXZ3_9FIRM</name>
<feature type="binding site" evidence="10">
    <location>
        <begin position="260"/>
        <end position="261"/>
    </location>
    <ligand>
        <name>substrate</name>
    </ligand>
</feature>
<evidence type="ECO:0000313" key="12">
    <source>
        <dbReference type="Proteomes" id="UP000003174"/>
    </source>
</evidence>
<dbReference type="PANTHER" id="PTHR11749">
    <property type="entry name" value="RIBULOSE-5-PHOSPHATE-3-EPIMERASE"/>
    <property type="match status" value="1"/>
</dbReference>
<organism evidence="11 12">
    <name type="scientific">Anaerobutyricum hallii DSM 3353</name>
    <dbReference type="NCBI Taxonomy" id="411469"/>
    <lineage>
        <taxon>Bacteria</taxon>
        <taxon>Bacillati</taxon>
        <taxon>Bacillota</taxon>
        <taxon>Clostridia</taxon>
        <taxon>Lachnospirales</taxon>
        <taxon>Lachnospiraceae</taxon>
        <taxon>Anaerobutyricum</taxon>
    </lineage>
</organism>
<feature type="binding site" evidence="10">
    <location>
        <position position="96"/>
    </location>
    <ligand>
        <name>a divalent metal cation</name>
        <dbReference type="ChEBI" id="CHEBI:60240"/>
    </ligand>
</feature>
<dbReference type="GO" id="GO:0006098">
    <property type="term" value="P:pentose-phosphate shunt"/>
    <property type="evidence" value="ECO:0007669"/>
    <property type="project" value="UniProtKB-UniRule"/>
</dbReference>
<dbReference type="GO" id="GO:0004750">
    <property type="term" value="F:D-ribulose-phosphate 3-epimerase activity"/>
    <property type="evidence" value="ECO:0007669"/>
    <property type="project" value="UniProtKB-UniRule"/>
</dbReference>
<dbReference type="EMBL" id="ACEP01000101">
    <property type="protein sequence ID" value="EEG35834.1"/>
    <property type="molecule type" value="Genomic_DNA"/>
</dbReference>
<evidence type="ECO:0000313" key="11">
    <source>
        <dbReference type="EMBL" id="EEG35834.1"/>
    </source>
</evidence>
<comment type="similarity">
    <text evidence="6 10">Belongs to the ribulose-phosphate 3-epimerase family.</text>
</comment>
<comment type="cofactor">
    <cofactor evidence="3">
        <name>Co(2+)</name>
        <dbReference type="ChEBI" id="CHEBI:48828"/>
    </cofactor>
</comment>
<keyword evidence="9 10" id="KW-0413">Isomerase</keyword>
<keyword evidence="10" id="KW-0119">Carbohydrate metabolism</keyword>
<dbReference type="Pfam" id="PF00834">
    <property type="entry name" value="Ribul_P_3_epim"/>
    <property type="match status" value="1"/>
</dbReference>
<dbReference type="GO" id="GO:0019323">
    <property type="term" value="P:pentose catabolic process"/>
    <property type="evidence" value="ECO:0007669"/>
    <property type="project" value="UniProtKB-UniRule"/>
</dbReference>
<evidence type="ECO:0000256" key="8">
    <source>
        <dbReference type="ARBA" id="ARBA00022723"/>
    </source>
</evidence>